<evidence type="ECO:0000256" key="4">
    <source>
        <dbReference type="ARBA" id="ARBA00022692"/>
    </source>
</evidence>
<keyword evidence="4 7" id="KW-0812">Transmembrane</keyword>
<keyword evidence="9" id="KW-0614">Plasmid</keyword>
<proteinExistence type="inferred from homology"/>
<dbReference type="HOGENOM" id="CLU_016047_1_2_5"/>
<gene>
    <name evidence="9" type="ORF">RG540_PA13270</name>
</gene>
<evidence type="ECO:0000313" key="10">
    <source>
        <dbReference type="Proteomes" id="UP000028181"/>
    </source>
</evidence>
<dbReference type="KEGG" id="ngg:RG540_PA13270"/>
<name>A0A068T0T4_NEOGA</name>
<dbReference type="Proteomes" id="UP000028181">
    <property type="component" value="Plasmid pHAMBI540a"/>
</dbReference>
<evidence type="ECO:0000259" key="8">
    <source>
        <dbReference type="PROSITE" id="PS50928"/>
    </source>
</evidence>
<evidence type="ECO:0000256" key="6">
    <source>
        <dbReference type="ARBA" id="ARBA00023136"/>
    </source>
</evidence>
<dbReference type="PANTHER" id="PTHR43744">
    <property type="entry name" value="ABC TRANSPORTER PERMEASE PROTEIN MG189-RELATED-RELATED"/>
    <property type="match status" value="1"/>
</dbReference>
<evidence type="ECO:0000256" key="5">
    <source>
        <dbReference type="ARBA" id="ARBA00022989"/>
    </source>
</evidence>
<evidence type="ECO:0000256" key="7">
    <source>
        <dbReference type="RuleBase" id="RU363032"/>
    </source>
</evidence>
<dbReference type="PROSITE" id="PS50928">
    <property type="entry name" value="ABC_TM1"/>
    <property type="match status" value="1"/>
</dbReference>
<dbReference type="eggNOG" id="COG0395">
    <property type="taxonomic scope" value="Bacteria"/>
</dbReference>
<feature type="transmembrane region" description="Helical" evidence="7">
    <location>
        <begin position="108"/>
        <end position="129"/>
    </location>
</feature>
<dbReference type="PATRIC" id="fig|1028800.3.peg.5972"/>
<dbReference type="PANTHER" id="PTHR43744:SF12">
    <property type="entry name" value="ABC TRANSPORTER PERMEASE PROTEIN MG189-RELATED"/>
    <property type="match status" value="1"/>
</dbReference>
<feature type="transmembrane region" description="Helical" evidence="7">
    <location>
        <begin position="182"/>
        <end position="204"/>
    </location>
</feature>
<comment type="similarity">
    <text evidence="7">Belongs to the binding-protein-dependent transport system permease family.</text>
</comment>
<keyword evidence="2 7" id="KW-0813">Transport</keyword>
<dbReference type="Gene3D" id="1.10.3720.10">
    <property type="entry name" value="MetI-like"/>
    <property type="match status" value="1"/>
</dbReference>
<evidence type="ECO:0000256" key="1">
    <source>
        <dbReference type="ARBA" id="ARBA00004651"/>
    </source>
</evidence>
<feature type="transmembrane region" description="Helical" evidence="7">
    <location>
        <begin position="243"/>
        <end position="261"/>
    </location>
</feature>
<dbReference type="InterPro" id="IPR000515">
    <property type="entry name" value="MetI-like"/>
</dbReference>
<geneLocation type="plasmid" evidence="10">
    <name>II</name>
</geneLocation>
<accession>A0A068T0T4</accession>
<feature type="transmembrane region" description="Helical" evidence="7">
    <location>
        <begin position="9"/>
        <end position="35"/>
    </location>
</feature>
<dbReference type="InterPro" id="IPR035906">
    <property type="entry name" value="MetI-like_sf"/>
</dbReference>
<comment type="subcellular location">
    <subcellularLocation>
        <location evidence="1 7">Cell membrane</location>
        <topology evidence="1 7">Multi-pass membrane protein</topology>
    </subcellularLocation>
</comment>
<dbReference type="AlphaFoldDB" id="A0A068T0T4"/>
<reference evidence="10" key="1">
    <citation type="journal article" date="2014" name="BMC Genomics">
        <title>Genome sequencing of two Neorhizobium galegae strains reveals a noeT gene responsible for the unusual acetylation of the nodulation factors.</title>
        <authorList>
            <person name="Osterman J."/>
            <person name="Marsh J."/>
            <person name="Laine P.K."/>
            <person name="Zeng Z."/>
            <person name="Alatalo E."/>
            <person name="Sullivan J.T."/>
            <person name="Young J.P."/>
            <person name="Thomas-Oates J."/>
            <person name="Paulin L."/>
            <person name="Lindstrom K."/>
        </authorList>
    </citation>
    <scope>NUCLEOTIDE SEQUENCE [LARGE SCALE GENOMIC DNA]</scope>
    <source>
        <strain evidence="10">HAMBI 540</strain>
    </source>
</reference>
<keyword evidence="5 7" id="KW-1133">Transmembrane helix</keyword>
<evidence type="ECO:0000256" key="3">
    <source>
        <dbReference type="ARBA" id="ARBA00022475"/>
    </source>
</evidence>
<dbReference type="GO" id="GO:0005886">
    <property type="term" value="C:plasma membrane"/>
    <property type="evidence" value="ECO:0007669"/>
    <property type="project" value="UniProtKB-SubCell"/>
</dbReference>
<dbReference type="SUPFAM" id="SSF161098">
    <property type="entry name" value="MetI-like"/>
    <property type="match status" value="1"/>
</dbReference>
<feature type="domain" description="ABC transmembrane type-1" evidence="8">
    <location>
        <begin position="70"/>
        <end position="261"/>
    </location>
</feature>
<dbReference type="GO" id="GO:0055085">
    <property type="term" value="P:transmembrane transport"/>
    <property type="evidence" value="ECO:0007669"/>
    <property type="project" value="InterPro"/>
</dbReference>
<organism evidence="9 10">
    <name type="scientific">Neorhizobium galegae bv. orientalis str. HAMBI 540</name>
    <dbReference type="NCBI Taxonomy" id="1028800"/>
    <lineage>
        <taxon>Bacteria</taxon>
        <taxon>Pseudomonadati</taxon>
        <taxon>Pseudomonadota</taxon>
        <taxon>Alphaproteobacteria</taxon>
        <taxon>Hyphomicrobiales</taxon>
        <taxon>Rhizobiaceae</taxon>
        <taxon>Rhizobium/Agrobacterium group</taxon>
        <taxon>Neorhizobium</taxon>
    </lineage>
</organism>
<evidence type="ECO:0000256" key="2">
    <source>
        <dbReference type="ARBA" id="ARBA00022448"/>
    </source>
</evidence>
<dbReference type="Pfam" id="PF00528">
    <property type="entry name" value="BPD_transp_1"/>
    <property type="match status" value="1"/>
</dbReference>
<feature type="transmembrane region" description="Helical" evidence="7">
    <location>
        <begin position="141"/>
        <end position="161"/>
    </location>
</feature>
<keyword evidence="6 7" id="KW-0472">Membrane</keyword>
<protein>
    <submittedName>
        <fullName evidence="9">Putative sugar ABC transporter (Permease protein) exported protein</fullName>
    </submittedName>
</protein>
<dbReference type="CDD" id="cd06261">
    <property type="entry name" value="TM_PBP2"/>
    <property type="match status" value="1"/>
</dbReference>
<dbReference type="EMBL" id="HG938354">
    <property type="protein sequence ID" value="CDN52003.1"/>
    <property type="molecule type" value="Genomic_DNA"/>
</dbReference>
<feature type="transmembrane region" description="Helical" evidence="7">
    <location>
        <begin position="74"/>
        <end position="96"/>
    </location>
</feature>
<sequence length="276" mass="31063">MIRPGFFPALLRAAVLSIVAAIVILPLLSTFLGGFKSMGELRSSPFGIPKVWDLSTYSDILFSPLFWTYMRNSLVVSISAVILTLLSASMAAYVFAQIRFFGSRYIQSYLLLGLMFPFATAIVPLFIQIRDLDLLDNPLGIILPQTAFSMAFAVVLLRSFFQQLPRELFEAAYVDGCDYIGFFFRFTLPLSTPILATVGTFVFVQSWNNYLLPLVVLNERSLYTWPLGIMQFRGEFLIEWNKILAFVSLTILPALIFFTFTQKYIVAGLTRGSVKG</sequence>
<keyword evidence="10" id="KW-1185">Reference proteome</keyword>
<keyword evidence="3" id="KW-1003">Cell membrane</keyword>
<evidence type="ECO:0000313" key="9">
    <source>
        <dbReference type="EMBL" id="CDN52003.1"/>
    </source>
</evidence>